<feature type="transmembrane region" description="Helical" evidence="5">
    <location>
        <begin position="245"/>
        <end position="270"/>
    </location>
</feature>
<keyword evidence="4 5" id="KW-0472">Membrane</keyword>
<feature type="transmembrane region" description="Helical" evidence="5">
    <location>
        <begin position="63"/>
        <end position="81"/>
    </location>
</feature>
<protein>
    <submittedName>
        <fullName evidence="6">Permease</fullName>
    </submittedName>
</protein>
<dbReference type="Gene3D" id="1.50.10.150">
    <property type="entry name" value="Voltage-dependent anion channel"/>
    <property type="match status" value="1"/>
</dbReference>
<keyword evidence="3 5" id="KW-1133">Transmembrane helix</keyword>
<accession>A0A2T4MHE0</accession>
<name>A0A2T4MHE0_9STAP</name>
<evidence type="ECO:0000256" key="4">
    <source>
        <dbReference type="ARBA" id="ARBA00023136"/>
    </source>
</evidence>
<dbReference type="Proteomes" id="UP000646308">
    <property type="component" value="Unassembled WGS sequence"/>
</dbReference>
<feature type="transmembrane region" description="Helical" evidence="5">
    <location>
        <begin position="190"/>
        <end position="209"/>
    </location>
</feature>
<dbReference type="InterPro" id="IPR004695">
    <property type="entry name" value="SLAC1/Mae1/Ssu1/TehA"/>
</dbReference>
<dbReference type="EMBL" id="WMFL01000064">
    <property type="protein sequence ID" value="NJI02195.1"/>
    <property type="molecule type" value="Genomic_DNA"/>
</dbReference>
<feature type="transmembrane region" description="Helical" evidence="5">
    <location>
        <begin position="161"/>
        <end position="178"/>
    </location>
</feature>
<feature type="transmembrane region" description="Helical" evidence="5">
    <location>
        <begin position="101"/>
        <end position="121"/>
    </location>
</feature>
<dbReference type="GeneID" id="57690580"/>
<dbReference type="PANTHER" id="PTHR37955:SF1">
    <property type="entry name" value="DEP DOMAIN-CONTAINING PROTEIN"/>
    <property type="match status" value="1"/>
</dbReference>
<dbReference type="GO" id="GO:0005886">
    <property type="term" value="C:plasma membrane"/>
    <property type="evidence" value="ECO:0007669"/>
    <property type="project" value="TreeGrafter"/>
</dbReference>
<dbReference type="InterPro" id="IPR052951">
    <property type="entry name" value="Tellurite_res_ion_channel"/>
</dbReference>
<proteinExistence type="predicted"/>
<feature type="transmembrane region" description="Helical" evidence="5">
    <location>
        <begin position="276"/>
        <end position="301"/>
    </location>
</feature>
<feature type="transmembrane region" description="Helical" evidence="5">
    <location>
        <begin position="133"/>
        <end position="155"/>
    </location>
</feature>
<organism evidence="6 7">
    <name type="scientific">Staphylococcus agnetis</name>
    <dbReference type="NCBI Taxonomy" id="985762"/>
    <lineage>
        <taxon>Bacteria</taxon>
        <taxon>Bacillati</taxon>
        <taxon>Bacillota</taxon>
        <taxon>Bacilli</taxon>
        <taxon>Bacillales</taxon>
        <taxon>Staphylococcaceae</taxon>
        <taxon>Staphylococcus</taxon>
    </lineage>
</organism>
<feature type="transmembrane region" description="Helical" evidence="5">
    <location>
        <begin position="31"/>
        <end position="51"/>
    </location>
</feature>
<dbReference type="AlphaFoldDB" id="A0A2T4MHE0"/>
<reference evidence="6" key="1">
    <citation type="submission" date="2019-11" db="EMBL/GenBank/DDBJ databases">
        <title>Whole genome comparisons of Staphylococcus agnetis isolates from cattle and chickens.</title>
        <authorList>
            <person name="Rhoads D."/>
            <person name="Shwani A."/>
            <person name="Adkins P."/>
            <person name="Calcutt M."/>
            <person name="Middleton J."/>
        </authorList>
    </citation>
    <scope>NUCLEOTIDE SEQUENCE</scope>
    <source>
        <strain evidence="6">1387</strain>
    </source>
</reference>
<feature type="transmembrane region" description="Helical" evidence="5">
    <location>
        <begin position="215"/>
        <end position="233"/>
    </location>
</feature>
<evidence type="ECO:0000256" key="5">
    <source>
        <dbReference type="SAM" id="Phobius"/>
    </source>
</evidence>
<dbReference type="GO" id="GO:0046583">
    <property type="term" value="F:monoatomic cation efflux transmembrane transporter activity"/>
    <property type="evidence" value="ECO:0007669"/>
    <property type="project" value="TreeGrafter"/>
</dbReference>
<dbReference type="RefSeq" id="WP_107368937.1">
    <property type="nucleotide sequence ID" value="NZ_CP045927.1"/>
</dbReference>
<evidence type="ECO:0000313" key="6">
    <source>
        <dbReference type="EMBL" id="NJI02195.1"/>
    </source>
</evidence>
<dbReference type="CDD" id="cd09325">
    <property type="entry name" value="TDT_C4-dicarb_trans"/>
    <property type="match status" value="1"/>
</dbReference>
<comment type="subcellular location">
    <subcellularLocation>
        <location evidence="1">Membrane</location>
        <topology evidence="1">Multi-pass membrane protein</topology>
    </subcellularLocation>
</comment>
<evidence type="ECO:0000256" key="3">
    <source>
        <dbReference type="ARBA" id="ARBA00022989"/>
    </source>
</evidence>
<evidence type="ECO:0000313" key="7">
    <source>
        <dbReference type="Proteomes" id="UP000646308"/>
    </source>
</evidence>
<comment type="caution">
    <text evidence="6">The sequence shown here is derived from an EMBL/GenBank/DDBJ whole genome shotgun (WGS) entry which is preliminary data.</text>
</comment>
<dbReference type="InterPro" id="IPR038665">
    <property type="entry name" value="Voltage-dep_anion_channel_sf"/>
</dbReference>
<dbReference type="Pfam" id="PF03595">
    <property type="entry name" value="SLAC1"/>
    <property type="match status" value="1"/>
</dbReference>
<evidence type="ECO:0000256" key="2">
    <source>
        <dbReference type="ARBA" id="ARBA00022692"/>
    </source>
</evidence>
<keyword evidence="2 5" id="KW-0812">Transmembrane</keyword>
<gene>
    <name evidence="6" type="ORF">GLV84_04890</name>
</gene>
<dbReference type="PANTHER" id="PTHR37955">
    <property type="entry name" value="TELLURITE RESISTANCE PROTEIN TEHA"/>
    <property type="match status" value="1"/>
</dbReference>
<sequence>MRLQNIPLVSSGLVLGLLGLGNLLKDISLSLNALCGILAILVWLHLLYSMFNNVNHVKDQLNSPLVSSVFTTFFMSGFLGTTYLNTFFSHISFVHHLITPLWLLCLIGILTHMIIFSHKYLKSFSLENVYPSWTVLYIGIAIAGLTAPVSGYFFIGKLTVIYGFLATCIVLPLVFKRLKVYPLQTSIKPNTSTICAPFSLVAAAYVLAFPEAHDFVVILFLILSQVFYFYIVFQLPKLLREPFSPVFSAFTFPLVISATALKNSIPLLILPEFWNWLLYFEVLLATVIVFRVFLGYVHLFLKPAKNAQ</sequence>
<evidence type="ECO:0000256" key="1">
    <source>
        <dbReference type="ARBA" id="ARBA00004141"/>
    </source>
</evidence>